<feature type="domain" description="EF-hand" evidence="8">
    <location>
        <begin position="1260"/>
        <end position="1295"/>
    </location>
</feature>
<feature type="transmembrane region" description="Helical" evidence="7">
    <location>
        <begin position="1085"/>
        <end position="1104"/>
    </location>
</feature>
<keyword evidence="10" id="KW-1185">Reference proteome</keyword>
<feature type="region of interest" description="Disordered" evidence="6">
    <location>
        <begin position="1331"/>
        <end position="1363"/>
    </location>
</feature>
<comment type="caution">
    <text evidence="9">The sequence shown here is derived from an EMBL/GenBank/DDBJ whole genome shotgun (WGS) entry which is preliminary data.</text>
</comment>
<dbReference type="Proteomes" id="UP001642484">
    <property type="component" value="Unassembled WGS sequence"/>
</dbReference>
<proteinExistence type="predicted"/>
<evidence type="ECO:0000256" key="1">
    <source>
        <dbReference type="ARBA" id="ARBA00004141"/>
    </source>
</evidence>
<dbReference type="SUPFAM" id="SSF47473">
    <property type="entry name" value="EF-hand"/>
    <property type="match status" value="1"/>
</dbReference>
<dbReference type="PROSITE" id="PS50222">
    <property type="entry name" value="EF_HAND_2"/>
    <property type="match status" value="2"/>
</dbReference>
<feature type="transmembrane region" description="Helical" evidence="7">
    <location>
        <begin position="939"/>
        <end position="959"/>
    </location>
</feature>
<dbReference type="Gene3D" id="1.10.287.70">
    <property type="match status" value="2"/>
</dbReference>
<evidence type="ECO:0000313" key="10">
    <source>
        <dbReference type="Proteomes" id="UP001642484"/>
    </source>
</evidence>
<evidence type="ECO:0000256" key="4">
    <source>
        <dbReference type="ARBA" id="ARBA00022989"/>
    </source>
</evidence>
<feature type="compositionally biased region" description="Polar residues" evidence="6">
    <location>
        <begin position="826"/>
        <end position="835"/>
    </location>
</feature>
<accession>A0ABP0I2Y0</accession>
<dbReference type="InterPro" id="IPR018247">
    <property type="entry name" value="EF_Hand_1_Ca_BS"/>
</dbReference>
<keyword evidence="2 7" id="KW-0812">Transmembrane</keyword>
<evidence type="ECO:0000256" key="5">
    <source>
        <dbReference type="ARBA" id="ARBA00023136"/>
    </source>
</evidence>
<evidence type="ECO:0000256" key="2">
    <source>
        <dbReference type="ARBA" id="ARBA00022692"/>
    </source>
</evidence>
<dbReference type="InterPro" id="IPR002048">
    <property type="entry name" value="EF_hand_dom"/>
</dbReference>
<keyword evidence="4 7" id="KW-1133">Transmembrane helix</keyword>
<organism evidence="9 10">
    <name type="scientific">Durusdinium trenchii</name>
    <dbReference type="NCBI Taxonomy" id="1381693"/>
    <lineage>
        <taxon>Eukaryota</taxon>
        <taxon>Sar</taxon>
        <taxon>Alveolata</taxon>
        <taxon>Dinophyceae</taxon>
        <taxon>Suessiales</taxon>
        <taxon>Symbiodiniaceae</taxon>
        <taxon>Durusdinium</taxon>
    </lineage>
</organism>
<dbReference type="PANTHER" id="PTHR10037:SF230">
    <property type="entry name" value="CA[2+]-CHANNEL PROTEIN ALPHA[[1]] SUBUNIT T, ISOFORM F"/>
    <property type="match status" value="1"/>
</dbReference>
<feature type="transmembrane region" description="Helical" evidence="7">
    <location>
        <begin position="486"/>
        <end position="511"/>
    </location>
</feature>
<feature type="transmembrane region" description="Helical" evidence="7">
    <location>
        <begin position="1007"/>
        <end position="1030"/>
    </location>
</feature>
<feature type="region of interest" description="Disordered" evidence="6">
    <location>
        <begin position="820"/>
        <end position="888"/>
    </location>
</feature>
<dbReference type="Pfam" id="PF00520">
    <property type="entry name" value="Ion_trans"/>
    <property type="match status" value="2"/>
</dbReference>
<feature type="transmembrane region" description="Helical" evidence="7">
    <location>
        <begin position="1173"/>
        <end position="1197"/>
    </location>
</feature>
<keyword evidence="5 7" id="KW-0472">Membrane</keyword>
<feature type="transmembrane region" description="Helical" evidence="7">
    <location>
        <begin position="257"/>
        <end position="275"/>
    </location>
</feature>
<keyword evidence="3" id="KW-0106">Calcium</keyword>
<evidence type="ECO:0000256" key="6">
    <source>
        <dbReference type="SAM" id="MobiDB-lite"/>
    </source>
</evidence>
<feature type="region of interest" description="Disordered" evidence="6">
    <location>
        <begin position="53"/>
        <end position="108"/>
    </location>
</feature>
<dbReference type="InterPro" id="IPR027359">
    <property type="entry name" value="Volt_channel_dom_sf"/>
</dbReference>
<evidence type="ECO:0000313" key="9">
    <source>
        <dbReference type="EMBL" id="CAK8995634.1"/>
    </source>
</evidence>
<reference evidence="9 10" key="1">
    <citation type="submission" date="2024-02" db="EMBL/GenBank/DDBJ databases">
        <authorList>
            <person name="Chen Y."/>
            <person name="Shah S."/>
            <person name="Dougan E. K."/>
            <person name="Thang M."/>
            <person name="Chan C."/>
        </authorList>
    </citation>
    <scope>NUCLEOTIDE SEQUENCE [LARGE SCALE GENOMIC DNA]</scope>
</reference>
<evidence type="ECO:0000256" key="7">
    <source>
        <dbReference type="SAM" id="Phobius"/>
    </source>
</evidence>
<feature type="transmembrane region" description="Helical" evidence="7">
    <location>
        <begin position="971"/>
        <end position="995"/>
    </location>
</feature>
<dbReference type="SUPFAM" id="SSF81324">
    <property type="entry name" value="Voltage-gated potassium channels"/>
    <property type="match status" value="2"/>
</dbReference>
<evidence type="ECO:0000256" key="3">
    <source>
        <dbReference type="ARBA" id="ARBA00022837"/>
    </source>
</evidence>
<evidence type="ECO:0000259" key="8">
    <source>
        <dbReference type="PROSITE" id="PS50222"/>
    </source>
</evidence>
<dbReference type="InterPro" id="IPR043203">
    <property type="entry name" value="VGCC_Ca_Na"/>
</dbReference>
<feature type="transmembrane region" description="Helical" evidence="7">
    <location>
        <begin position="1134"/>
        <end position="1153"/>
    </location>
</feature>
<sequence>MGRPGSPTENFHGFEENDLSNLPALVEKVLEDQHEELLRHLDKRLERHFAQLMNGWSPPPPRQTFFSQASKLSRSTSRVTGSSLPALKRLQSELPNPPSMPRQMSPASPMFRQMSPASLMPHGMSPTSPMSRGALFGYELTDEPQMPKVVANLSDNSASSNLVLPVSLDEEKHEDPVSATGTSGRNTVQSAASEVKHSEEGLNSYDLAHRQGSKVDFFKKQMMMSSSDVVGGSDEFQANGVWSRCQQRVAYVVKSNLCELFFALMIVTNSVYLGVQLQMSATDPIHAKEAEQTFTAVNLFYAVVFLLEVLLRLVASGVKRYFLYPGWGWNWLDVFVVTSTWVELAVSIFEVEGANGISNSNLRLLRVVKVSRLARVLRVLRIVQYVRPLRTLMHCLVDTTKSFVWAMLLLILMMYVFGLLFTDACLDYLREADVNLEDPEVKQFRRFFGTVTASVTTLFRAISNGLDWGDAANLLQMYLDEFWVQLFHLYISFISFAVLNVMTGVFCHSAIKAAERDHEMVIHGLLQNKKEFKELVSNLFYRIDDLGLGMITISEFERHFDDDAVRAFFESLEMGAADAWTLFAALDADGDNVISLKDFTERCIQLHGPARSVDLYALTQQNAKLREQLKYIEEMQHYLARVTLMRPTGAQQAKPGADKGHMLRPMIEHEELPIGSTLTFRRIWGWRPRLRREVPIECSLHVFANTTTETGILDARTSRKVDDRKEVATASVVSEQIAQYTRDQFEVLREQHAELLERLDGWLHRLNETLHARGRGALPHVPSWLVWVGWRPAHLEVKSTSADLQKKVLYLPVARHEWSPPVPNEPTASLNSDAPSQGAGAVAGHGGHGLHDFEAAHNFPGPNGLPELRTRSTRSSRSSARRPSMSMLSDASLDSYSRALRKGSKVDTFKKIVSEEASMAQSSPSACRRWCARIMGSQAAEVIFAMAILMNSITVGVELEWMAANPDAPGYPFLAANCVYAVVFLVEVVLGLIAFGPRQYFCSRGCLWNWLDVFVVSTSWAELVIVFFSITPFGVLPSGSLRMLRLIKVSRVARVLRVLRVVKIVHYIRPLRTLVHCVVDTTKSFVWALILLLLMMIYVFAILFTDAVLDHLSDIIVTGTNPADIERIEEMKTLFGTVYFSISTLFQSISNGLDWGEAALVLSQVGVLWVLVYNLYIAFTSFVLLNVLTGVFCNSAIKAAESDHEMVIQSLIYSKKNFQELVENLFHRIDDLGLGMITISEFERHFNDVQVRAFFESLEMGAVDAWTLFASLDADGDNVISLQDFSERCVQLHGPARSVDLYSLKQLTAKLRQELQLVSDALLPAGDLRGSTRGLSKERGTRRVSPPMVATVSDEQSKSPVEL</sequence>
<dbReference type="EMBL" id="CAXAMN010001669">
    <property type="protein sequence ID" value="CAK8995634.1"/>
    <property type="molecule type" value="Genomic_DNA"/>
</dbReference>
<feature type="domain" description="EF-hand" evidence="8">
    <location>
        <begin position="574"/>
        <end position="609"/>
    </location>
</feature>
<feature type="transmembrane region" description="Helical" evidence="7">
    <location>
        <begin position="295"/>
        <end position="315"/>
    </location>
</feature>
<dbReference type="InterPro" id="IPR011992">
    <property type="entry name" value="EF-hand-dom_pair"/>
</dbReference>
<dbReference type="InterPro" id="IPR005821">
    <property type="entry name" value="Ion_trans_dom"/>
</dbReference>
<feature type="transmembrane region" description="Helical" evidence="7">
    <location>
        <begin position="403"/>
        <end position="426"/>
    </location>
</feature>
<name>A0ABP0I2Y0_9DINO</name>
<protein>
    <recommendedName>
        <fullName evidence="8">EF-hand domain-containing protein</fullName>
    </recommendedName>
</protein>
<dbReference type="PROSITE" id="PS00018">
    <property type="entry name" value="EF_HAND_1"/>
    <property type="match status" value="2"/>
</dbReference>
<comment type="subcellular location">
    <subcellularLocation>
        <location evidence="1">Membrane</location>
        <topology evidence="1">Multi-pass membrane protein</topology>
    </subcellularLocation>
</comment>
<feature type="compositionally biased region" description="Polar residues" evidence="6">
    <location>
        <begin position="64"/>
        <end position="83"/>
    </location>
</feature>
<dbReference type="PANTHER" id="PTHR10037">
    <property type="entry name" value="VOLTAGE-GATED CATION CHANNEL CALCIUM AND SODIUM"/>
    <property type="match status" value="1"/>
</dbReference>
<dbReference type="Gene3D" id="1.10.238.10">
    <property type="entry name" value="EF-hand"/>
    <property type="match status" value="2"/>
</dbReference>
<dbReference type="Gene3D" id="1.20.120.350">
    <property type="entry name" value="Voltage-gated potassium channels. Chain C"/>
    <property type="match status" value="2"/>
</dbReference>
<gene>
    <name evidence="9" type="ORF">CCMP2556_LOCUS4101</name>
</gene>
<feature type="compositionally biased region" description="Low complexity" evidence="6">
    <location>
        <begin position="873"/>
        <end position="888"/>
    </location>
</feature>